<proteinExistence type="predicted"/>
<dbReference type="Proteomes" id="UP001291653">
    <property type="component" value="Unassembled WGS sequence"/>
</dbReference>
<dbReference type="Gene3D" id="3.40.50.300">
    <property type="entry name" value="P-loop containing nucleotide triphosphate hydrolases"/>
    <property type="match status" value="1"/>
</dbReference>
<name>A0ABQ5P5P6_9ACTN</name>
<dbReference type="CDD" id="cd00009">
    <property type="entry name" value="AAA"/>
    <property type="match status" value="1"/>
</dbReference>
<keyword evidence="4" id="KW-1185">Reference proteome</keyword>
<accession>A0ABQ5P5P6</accession>
<feature type="domain" description="AAA+ ATPase" evidence="2">
    <location>
        <begin position="80"/>
        <end position="239"/>
    </location>
</feature>
<evidence type="ECO:0000259" key="2">
    <source>
        <dbReference type="SMART" id="SM00382"/>
    </source>
</evidence>
<dbReference type="SMART" id="SM00382">
    <property type="entry name" value="AAA"/>
    <property type="match status" value="1"/>
</dbReference>
<evidence type="ECO:0000313" key="4">
    <source>
        <dbReference type="Proteomes" id="UP001291653"/>
    </source>
</evidence>
<protein>
    <submittedName>
        <fullName evidence="3">MoxR family ATPase</fullName>
    </submittedName>
</protein>
<dbReference type="PANTHER" id="PTHR42759">
    <property type="entry name" value="MOXR FAMILY PROTEIN"/>
    <property type="match status" value="1"/>
</dbReference>
<dbReference type="EMBL" id="BSBI01000012">
    <property type="protein sequence ID" value="GLF97921.1"/>
    <property type="molecule type" value="Genomic_DNA"/>
</dbReference>
<dbReference type="PANTHER" id="PTHR42759:SF1">
    <property type="entry name" value="MAGNESIUM-CHELATASE SUBUNIT CHLD"/>
    <property type="match status" value="1"/>
</dbReference>
<dbReference type="InterPro" id="IPR003593">
    <property type="entry name" value="AAA+_ATPase"/>
</dbReference>
<organism evidence="3 4">
    <name type="scientific">Streptomyces yaizuensis</name>
    <dbReference type="NCBI Taxonomy" id="2989713"/>
    <lineage>
        <taxon>Bacteria</taxon>
        <taxon>Bacillati</taxon>
        <taxon>Actinomycetota</taxon>
        <taxon>Actinomycetes</taxon>
        <taxon>Kitasatosporales</taxon>
        <taxon>Streptomycetaceae</taxon>
        <taxon>Streptomyces</taxon>
    </lineage>
</organism>
<sequence>MELEYTKEFDPLRPRVTAAAPQGAGPAGDGSASDGPAGDGGRTSANDDECATDDGYATDDEVYVFDDENVVLAVNVALKTGRPLLLFGPPGSGKSSLAPNVARVLGWEHHAHVVTARTEPEDLLWRFDALRRLNDAQAQRLDENIERYYTKGPLWRAFAAATGRRSVVLIDEIDKADPDLPNSLLGPLGSLSFPVPWDERKHVSARPDLAPFVVITTNDERELPRPFLRRCVVFELAPPTRAHLLRVARTHLRGEYDDDLAGRVADHILAVREQMTDPATGPSTAEFLDALKACLQLGVVPGSAAWRQLEAITLRKRRGGGPESAR</sequence>
<dbReference type="Pfam" id="PF07728">
    <property type="entry name" value="AAA_5"/>
    <property type="match status" value="1"/>
</dbReference>
<gene>
    <name evidence="3" type="ORF">SYYSPA8_26510</name>
</gene>
<dbReference type="InterPro" id="IPR027417">
    <property type="entry name" value="P-loop_NTPase"/>
</dbReference>
<reference evidence="3 4" key="1">
    <citation type="submission" date="2022-10" db="EMBL/GenBank/DDBJ databases">
        <title>Draft genome sequence of Streptomyces sp. YSPA8.</title>
        <authorList>
            <person name="Moriuchi R."/>
            <person name="Dohra H."/>
            <person name="Yamamura H."/>
            <person name="Kodani S."/>
        </authorList>
    </citation>
    <scope>NUCLEOTIDE SEQUENCE [LARGE SCALE GENOMIC DNA]</scope>
    <source>
        <strain evidence="3 4">YSPA8</strain>
    </source>
</reference>
<feature type="compositionally biased region" description="Basic and acidic residues" evidence="1">
    <location>
        <begin position="1"/>
        <end position="13"/>
    </location>
</feature>
<comment type="caution">
    <text evidence="3">The sequence shown here is derived from an EMBL/GenBank/DDBJ whole genome shotgun (WGS) entry which is preliminary data.</text>
</comment>
<feature type="compositionally biased region" description="Low complexity" evidence="1">
    <location>
        <begin position="18"/>
        <end position="36"/>
    </location>
</feature>
<dbReference type="InterPro" id="IPR011704">
    <property type="entry name" value="ATPase_dyneun-rel_AAA"/>
</dbReference>
<dbReference type="SUPFAM" id="SSF52540">
    <property type="entry name" value="P-loop containing nucleoside triphosphate hydrolases"/>
    <property type="match status" value="1"/>
</dbReference>
<dbReference type="RefSeq" id="WP_323449902.1">
    <property type="nucleotide sequence ID" value="NZ_BSBI01000012.1"/>
</dbReference>
<evidence type="ECO:0000313" key="3">
    <source>
        <dbReference type="EMBL" id="GLF97921.1"/>
    </source>
</evidence>
<feature type="region of interest" description="Disordered" evidence="1">
    <location>
        <begin position="1"/>
        <end position="53"/>
    </location>
</feature>
<evidence type="ECO:0000256" key="1">
    <source>
        <dbReference type="SAM" id="MobiDB-lite"/>
    </source>
</evidence>
<dbReference type="InterPro" id="IPR050764">
    <property type="entry name" value="CbbQ/NirQ/NorQ/GpvN"/>
</dbReference>